<feature type="region of interest" description="Disordered" evidence="1">
    <location>
        <begin position="127"/>
        <end position="155"/>
    </location>
</feature>
<evidence type="ECO:0000256" key="1">
    <source>
        <dbReference type="SAM" id="MobiDB-lite"/>
    </source>
</evidence>
<reference evidence="2" key="1">
    <citation type="journal article" date="2020" name="Fungal Divers.">
        <title>Resolving the Mortierellaceae phylogeny through synthesis of multi-gene phylogenetics and phylogenomics.</title>
        <authorList>
            <person name="Vandepol N."/>
            <person name="Liber J."/>
            <person name="Desiro A."/>
            <person name="Na H."/>
            <person name="Kennedy M."/>
            <person name="Barry K."/>
            <person name="Grigoriev I.V."/>
            <person name="Miller A.N."/>
            <person name="O'Donnell K."/>
            <person name="Stajich J.E."/>
            <person name="Bonito G."/>
        </authorList>
    </citation>
    <scope>NUCLEOTIDE SEQUENCE</scope>
    <source>
        <strain evidence="2">NRRL 6426</strain>
    </source>
</reference>
<feature type="compositionally biased region" description="Low complexity" evidence="1">
    <location>
        <begin position="15"/>
        <end position="35"/>
    </location>
</feature>
<evidence type="ECO:0000313" key="2">
    <source>
        <dbReference type="EMBL" id="KAF9154641.1"/>
    </source>
</evidence>
<feature type="region of interest" description="Disordered" evidence="1">
    <location>
        <begin position="219"/>
        <end position="281"/>
    </location>
</feature>
<feature type="compositionally biased region" description="Low complexity" evidence="1">
    <location>
        <begin position="340"/>
        <end position="359"/>
    </location>
</feature>
<feature type="compositionally biased region" description="Basic and acidic residues" evidence="1">
    <location>
        <begin position="224"/>
        <end position="233"/>
    </location>
</feature>
<feature type="compositionally biased region" description="Low complexity" evidence="1">
    <location>
        <begin position="268"/>
        <end position="279"/>
    </location>
</feature>
<feature type="compositionally biased region" description="Polar residues" evidence="1">
    <location>
        <begin position="237"/>
        <end position="257"/>
    </location>
</feature>
<organism evidence="2 3">
    <name type="scientific">Linnemannia schmuckeri</name>
    <dbReference type="NCBI Taxonomy" id="64567"/>
    <lineage>
        <taxon>Eukaryota</taxon>
        <taxon>Fungi</taxon>
        <taxon>Fungi incertae sedis</taxon>
        <taxon>Mucoromycota</taxon>
        <taxon>Mortierellomycotina</taxon>
        <taxon>Mortierellomycetes</taxon>
        <taxon>Mortierellales</taxon>
        <taxon>Mortierellaceae</taxon>
        <taxon>Linnemannia</taxon>
    </lineage>
</organism>
<gene>
    <name evidence="2" type="ORF">BG015_000326</name>
</gene>
<sequence>MSMPDFDRVYNQTGSPDSFSSCSSSVNSSNNGLESIIEGTSSSYTNKNRLGKLGSSPDKGIAGFHRRRDNHHHRHHHHHNHHQHHRSRSMLNPQAPSALFQIDQQHQQHYHQPNISVQYHRRNRSGSLLLGDSRGTNKTSNNGGGSPFQSLLFPQKASSGSGDGFVYTDSSVTAGTTEFGEDLFHWNSLELDNGFADSLTTATSMAKMGTMASPIINHRSHPHGHAENFKCDDGMNESDTSLQEGLSTYHTPSTLPSPSRKGPPLANSSPTSSRSRSPTVRMRDQLFESSQAKAQPGLRIDALENSGDYLAVLELDEDRLPPGSPMSLGAMSNDQDRWKSPTLSALASRSSSRGPSPRSLSPPPLSQRSAMVMAMSTRHVNTDKGHLSESAAAAEDDMNVEIPLIETHDEVPLQDIWRMEDEERKDRLNGVEVTTTDAGETTGGSIEEHIAHMKGEQHAHEEARLIQEAIDAHSQAV</sequence>
<dbReference type="AlphaFoldDB" id="A0A9P5VDR7"/>
<feature type="region of interest" description="Disordered" evidence="1">
    <location>
        <begin position="321"/>
        <end position="366"/>
    </location>
</feature>
<name>A0A9P5VDR7_9FUNG</name>
<feature type="region of interest" description="Disordered" evidence="1">
    <location>
        <begin position="1"/>
        <end position="90"/>
    </location>
</feature>
<feature type="compositionally biased region" description="Polar residues" evidence="1">
    <location>
        <begin position="38"/>
        <end position="48"/>
    </location>
</feature>
<dbReference type="EMBL" id="JAAAUQ010000105">
    <property type="protein sequence ID" value="KAF9154641.1"/>
    <property type="molecule type" value="Genomic_DNA"/>
</dbReference>
<evidence type="ECO:0000313" key="3">
    <source>
        <dbReference type="Proteomes" id="UP000748756"/>
    </source>
</evidence>
<dbReference type="Proteomes" id="UP000748756">
    <property type="component" value="Unassembled WGS sequence"/>
</dbReference>
<comment type="caution">
    <text evidence="2">The sequence shown here is derived from an EMBL/GenBank/DDBJ whole genome shotgun (WGS) entry which is preliminary data.</text>
</comment>
<feature type="compositionally biased region" description="Basic residues" evidence="1">
    <location>
        <begin position="64"/>
        <end position="88"/>
    </location>
</feature>
<accession>A0A9P5VDR7</accession>
<dbReference type="OrthoDB" id="2402445at2759"/>
<proteinExistence type="predicted"/>
<protein>
    <submittedName>
        <fullName evidence="2">Uncharacterized protein</fullName>
    </submittedName>
</protein>
<keyword evidence="3" id="KW-1185">Reference proteome</keyword>